<reference evidence="2 3" key="1">
    <citation type="submission" date="2019-08" db="EMBL/GenBank/DDBJ databases">
        <title>Genome of Phaeodactylibacter luteus.</title>
        <authorList>
            <person name="Bowman J.P."/>
        </authorList>
    </citation>
    <scope>NUCLEOTIDE SEQUENCE [LARGE SCALE GENOMIC DNA]</scope>
    <source>
        <strain evidence="2 3">KCTC 42180</strain>
    </source>
</reference>
<keyword evidence="3" id="KW-1185">Reference proteome</keyword>
<accession>A0A5C6RIF8</accession>
<dbReference type="OrthoDB" id="9805159at2"/>
<evidence type="ECO:0000259" key="1">
    <source>
        <dbReference type="SMART" id="SM00642"/>
    </source>
</evidence>
<dbReference type="Gene3D" id="3.20.20.80">
    <property type="entry name" value="Glycosidases"/>
    <property type="match status" value="1"/>
</dbReference>
<dbReference type="Proteomes" id="UP000321580">
    <property type="component" value="Unassembled WGS sequence"/>
</dbReference>
<name>A0A5C6RIF8_9BACT</name>
<gene>
    <name evidence="2" type="ORF">FRY97_15270</name>
</gene>
<dbReference type="InterPro" id="IPR013780">
    <property type="entry name" value="Glyco_hydro_b"/>
</dbReference>
<dbReference type="InterPro" id="IPR006047">
    <property type="entry name" value="GH13_cat_dom"/>
</dbReference>
<dbReference type="InterPro" id="IPR017853">
    <property type="entry name" value="GH"/>
</dbReference>
<dbReference type="Gene3D" id="2.60.40.1180">
    <property type="entry name" value="Golgi alpha-mannosidase II"/>
    <property type="match status" value="1"/>
</dbReference>
<sequence length="461" mass="51649">MAFVAIFAAFGCEQAAEPPTASPEEQTAGQLSKAAPEWAVNANIYEVNIRQYTPEGTFDAFAAHLPRLKQMGVDILWFMPIFPISEAKRKGSLGSYYAIADYTAINPNFGTMEEFKALVARCHAMGMKVILDWVPNHTGWDHHWITEHPEYYTQDSTGNIIDPINPETGEPWGWTDVADLNYGNANLREAMIGEMLYWLKEVDIDGFRCDVASNVPDDFWAEAVPKLREAEPGLFMLAEAEHPPHRNEEWFAMSYGWSMHHLMNEIAQQKAEPAAIDTLLAEAREKFSKGYPMHFITNHDENSWNGTVEERMGPAADAMAIFAFTIEGMPLIYSGQEAGLSKRLAFFEKDQIDWGNFSKAGFYTTLLELKHRNKALWNGAAGGAPARIEIQGSPSVYAYHRKKGDNEVAVFLNFSEDPQAFTVGSESLSGEFTNVFGNSTIKLTPGMSMQLAPWSYLLLER</sequence>
<dbReference type="CDD" id="cd11313">
    <property type="entry name" value="AmyAc_arch_bac_AmyA"/>
    <property type="match status" value="1"/>
</dbReference>
<evidence type="ECO:0000313" key="2">
    <source>
        <dbReference type="EMBL" id="TXB62218.1"/>
    </source>
</evidence>
<organism evidence="2 3">
    <name type="scientific">Phaeodactylibacter luteus</name>
    <dbReference type="NCBI Taxonomy" id="1564516"/>
    <lineage>
        <taxon>Bacteria</taxon>
        <taxon>Pseudomonadati</taxon>
        <taxon>Bacteroidota</taxon>
        <taxon>Saprospiria</taxon>
        <taxon>Saprospirales</taxon>
        <taxon>Haliscomenobacteraceae</taxon>
        <taxon>Phaeodactylibacter</taxon>
    </lineage>
</organism>
<dbReference type="GO" id="GO:0005975">
    <property type="term" value="P:carbohydrate metabolic process"/>
    <property type="evidence" value="ECO:0007669"/>
    <property type="project" value="InterPro"/>
</dbReference>
<dbReference type="SMART" id="SM00642">
    <property type="entry name" value="Aamy"/>
    <property type="match status" value="1"/>
</dbReference>
<dbReference type="AlphaFoldDB" id="A0A5C6RIF8"/>
<dbReference type="PANTHER" id="PTHR47786:SF2">
    <property type="entry name" value="GLYCOSYL HYDROLASE FAMILY 13 CATALYTIC DOMAIN-CONTAINING PROTEIN"/>
    <property type="match status" value="1"/>
</dbReference>
<dbReference type="SUPFAM" id="SSF51445">
    <property type="entry name" value="(Trans)glycosidases"/>
    <property type="match status" value="1"/>
</dbReference>
<dbReference type="Pfam" id="PF00128">
    <property type="entry name" value="Alpha-amylase"/>
    <property type="match status" value="1"/>
</dbReference>
<feature type="domain" description="Glycosyl hydrolase family 13 catalytic" evidence="1">
    <location>
        <begin position="55"/>
        <end position="370"/>
    </location>
</feature>
<proteinExistence type="predicted"/>
<dbReference type="SUPFAM" id="SSF51011">
    <property type="entry name" value="Glycosyl hydrolase domain"/>
    <property type="match status" value="1"/>
</dbReference>
<protein>
    <submittedName>
        <fullName evidence="2">Alpha-amylase</fullName>
    </submittedName>
</protein>
<dbReference type="PANTHER" id="PTHR47786">
    <property type="entry name" value="ALPHA-1,4-GLUCAN:MALTOSE-1-PHOSPHATE MALTOSYLTRANSFERASE"/>
    <property type="match status" value="1"/>
</dbReference>
<dbReference type="EMBL" id="VOOR01000034">
    <property type="protein sequence ID" value="TXB62218.1"/>
    <property type="molecule type" value="Genomic_DNA"/>
</dbReference>
<evidence type="ECO:0000313" key="3">
    <source>
        <dbReference type="Proteomes" id="UP000321580"/>
    </source>
</evidence>
<comment type="caution">
    <text evidence="2">The sequence shown here is derived from an EMBL/GenBank/DDBJ whole genome shotgun (WGS) entry which is preliminary data.</text>
</comment>